<dbReference type="STRING" id="1676925.ENSPKIP00000009098"/>
<dbReference type="InterPro" id="IPR058156">
    <property type="entry name" value="Znf-C2H2_ZNF451"/>
</dbReference>
<protein>
    <submittedName>
        <fullName evidence="4">Zinc finger protein 451</fullName>
    </submittedName>
</protein>
<reference evidence="4" key="1">
    <citation type="submission" date="2025-08" db="UniProtKB">
        <authorList>
            <consortium name="Ensembl"/>
        </authorList>
    </citation>
    <scope>IDENTIFICATION</scope>
</reference>
<dbReference type="Pfam" id="PF23108">
    <property type="entry name" value="Zf-C2H2_ZNF451"/>
    <property type="match status" value="1"/>
</dbReference>
<keyword evidence="5" id="KW-1185">Reference proteome</keyword>
<evidence type="ECO:0000256" key="2">
    <source>
        <dbReference type="SAM" id="MobiDB-lite"/>
    </source>
</evidence>
<dbReference type="InterPro" id="IPR058950">
    <property type="entry name" value="Zf-C2H2_ZNF451_5th"/>
</dbReference>
<dbReference type="GeneID" id="111835200"/>
<reference evidence="4" key="2">
    <citation type="submission" date="2025-09" db="UniProtKB">
        <authorList>
            <consortium name="Ensembl"/>
        </authorList>
    </citation>
    <scope>IDENTIFICATION</scope>
</reference>
<dbReference type="KEGG" id="pki:111835200"/>
<feature type="region of interest" description="Disordered" evidence="2">
    <location>
        <begin position="820"/>
        <end position="871"/>
    </location>
</feature>
<dbReference type="Pfam" id="PF23101">
    <property type="entry name" value="Zf-C2H2_ZNF451_1st"/>
    <property type="match status" value="1"/>
</dbReference>
<dbReference type="PROSITE" id="PS00028">
    <property type="entry name" value="ZINC_FINGER_C2H2_1"/>
    <property type="match status" value="6"/>
</dbReference>
<sequence>MATSPGTKNPEDEVEFVSEGPLRPVLEYIDLLSDGDDEEAKAAPQSMEDQIDRKKAQVASTLDRLAQQVAAEKQQRAEKCRAFKEKMVSQQAKGRQEVAFSVSNGDHFDAKRCVDMWLKMPELKPGTLSSHSRWGRRSSPHPSSHASVRTCPVINCGRVYDSAPLLEGHLKRFDHSPCDPTILLRGSPSAFYACVACCSHFESKEAWQAHLTAKLSSPDPGGHVHSLKYQLIQCFACPSCYLLFNIRDECLQHMAAKNHFIRPTGSAQTGRAAPLPIPWYAKTRLIILCKEVAFRVRCSACRKVLASHTEAQAHFNVRCRQASAMAEADQTVADIMKRLRVRGRCMPCDEVFCSEAQIERHRQGTGHQVVPLSTEEESILHYCSHHEVARMREAPPRPCPDSTGPRTSSKKRGMPNDPQDSSPVKRQRVRRPGAVLGTSGRQRPNAWFCECGLRFPEESAASRHIMLSNQVFHKCGVCGKLMCEASITRLHMSRIHGGAHLSHFQFWCRRCQVDMPREADVMSHVGETHHGHTFYREREVTEEEEEEGESSTLDPRKCSPIVDVAPADRPPKWLCRMCEELFESLEAVRRHCGAVASHSFQRFLCGHCSQRFFKELTLRRHCDAEHAGHIDMRWCCGLCDSMRLETEDEFLQHYRSLHAEDYCRVEDPPTRPRAAPSPLSQTCPCMGTEKDKAERNATFTRCMKRLASEGCCHYSCITCGMRTPSYVQIKVHVQEDHGVHKRDKSFEVACGLCPQSLAGVPAFHSHYHAQHCPLCPRERHRDDKMDTKAAVPLMLKAEELAPKDNAEEIEDIKRAIALSSGEAEWRSPPSGDESEEDLNHALALSAEEMQRKRTESDEEMEEAIKRSMVEF</sequence>
<dbReference type="GO" id="GO:0008270">
    <property type="term" value="F:zinc ion binding"/>
    <property type="evidence" value="ECO:0007669"/>
    <property type="project" value="UniProtKB-KW"/>
</dbReference>
<evidence type="ECO:0000313" key="5">
    <source>
        <dbReference type="Proteomes" id="UP000261540"/>
    </source>
</evidence>
<dbReference type="SMART" id="SM00355">
    <property type="entry name" value="ZnF_C2H2"/>
    <property type="match status" value="11"/>
</dbReference>
<dbReference type="Proteomes" id="UP000261540">
    <property type="component" value="Unplaced"/>
</dbReference>
<organism evidence="4 5">
    <name type="scientific">Paramormyrops kingsleyae</name>
    <dbReference type="NCBI Taxonomy" id="1676925"/>
    <lineage>
        <taxon>Eukaryota</taxon>
        <taxon>Metazoa</taxon>
        <taxon>Chordata</taxon>
        <taxon>Craniata</taxon>
        <taxon>Vertebrata</taxon>
        <taxon>Euteleostomi</taxon>
        <taxon>Actinopterygii</taxon>
        <taxon>Neopterygii</taxon>
        <taxon>Teleostei</taxon>
        <taxon>Osteoglossocephala</taxon>
        <taxon>Osteoglossomorpha</taxon>
        <taxon>Osteoglossiformes</taxon>
        <taxon>Mormyridae</taxon>
        <taxon>Paramormyrops</taxon>
    </lineage>
</organism>
<feature type="region of interest" description="Disordered" evidence="2">
    <location>
        <begin position="532"/>
        <end position="556"/>
    </location>
</feature>
<dbReference type="AlphaFoldDB" id="A0A3B3QSI2"/>
<dbReference type="InterPro" id="IPR013087">
    <property type="entry name" value="Znf_C2H2_type"/>
</dbReference>
<dbReference type="GeneTree" id="ENSGT00940000166866"/>
<dbReference type="OrthoDB" id="6091938at2759"/>
<feature type="compositionally biased region" description="Basic and acidic residues" evidence="2">
    <location>
        <begin position="862"/>
        <end position="871"/>
    </location>
</feature>
<keyword evidence="1" id="KW-0479">Metal-binding</keyword>
<dbReference type="Ensembl" id="ENSPKIT00000033195.1">
    <property type="protein sequence ID" value="ENSPKIP00000009098.1"/>
    <property type="gene ID" value="ENSPKIG00000024333.1"/>
</dbReference>
<dbReference type="RefSeq" id="XP_023650998.1">
    <property type="nucleotide sequence ID" value="XM_023795230.2"/>
</dbReference>
<proteinExistence type="predicted"/>
<feature type="domain" description="C2H2-type" evidence="3">
    <location>
        <begin position="149"/>
        <end position="180"/>
    </location>
</feature>
<accession>A0A3B3QSI2</accession>
<keyword evidence="1" id="KW-0863">Zinc-finger</keyword>
<name>A0A3B3QSI2_9TELE</name>
<feature type="domain" description="C2H2-type" evidence="3">
    <location>
        <begin position="603"/>
        <end position="631"/>
    </location>
</feature>
<evidence type="ECO:0000256" key="1">
    <source>
        <dbReference type="PROSITE-ProRule" id="PRU00042"/>
    </source>
</evidence>
<evidence type="ECO:0000259" key="3">
    <source>
        <dbReference type="PROSITE" id="PS50157"/>
    </source>
</evidence>
<dbReference type="InterPro" id="IPR058949">
    <property type="entry name" value="Zf-C2H2_ZNF451_1st"/>
</dbReference>
<evidence type="ECO:0000313" key="4">
    <source>
        <dbReference type="Ensembl" id="ENSPKIP00000009098.1"/>
    </source>
</evidence>
<feature type="region of interest" description="Disordered" evidence="2">
    <location>
        <begin position="391"/>
        <end position="438"/>
    </location>
</feature>
<dbReference type="PROSITE" id="PS50157">
    <property type="entry name" value="ZINC_FINGER_C2H2_2"/>
    <property type="match status" value="2"/>
</dbReference>
<dbReference type="Pfam" id="PF23103">
    <property type="entry name" value="Zf-C2H2_ZNF451_5th"/>
    <property type="match status" value="1"/>
</dbReference>
<dbReference type="RefSeq" id="XP_023650997.1">
    <property type="nucleotide sequence ID" value="XM_023795229.2"/>
</dbReference>
<keyword evidence="1" id="KW-0862">Zinc</keyword>
<feature type="compositionally biased region" description="Acidic residues" evidence="2">
    <location>
        <begin position="540"/>
        <end position="549"/>
    </location>
</feature>